<dbReference type="OrthoDB" id="9785326at2"/>
<dbReference type="AlphaFoldDB" id="A0A1H6S7R1"/>
<dbReference type="PANTHER" id="PTHR30035">
    <property type="entry name" value="LIPOPROTEIN VACJ-RELATED"/>
    <property type="match status" value="1"/>
</dbReference>
<name>A0A1H6S7R1_9BURK</name>
<evidence type="ECO:0000313" key="5">
    <source>
        <dbReference type="EMBL" id="SEI63961.1"/>
    </source>
</evidence>
<dbReference type="STRING" id="667676.SAMN05192539_1003105"/>
<dbReference type="PANTHER" id="PTHR30035:SF3">
    <property type="entry name" value="INTERMEMBRANE PHOSPHOLIPID TRANSPORT SYSTEM LIPOPROTEIN MLAA"/>
    <property type="match status" value="1"/>
</dbReference>
<keyword evidence="6" id="KW-1185">Reference proteome</keyword>
<reference evidence="6" key="1">
    <citation type="submission" date="2016-10" db="EMBL/GenBank/DDBJ databases">
        <authorList>
            <person name="Varghese N."/>
            <person name="Submissions S."/>
        </authorList>
    </citation>
    <scope>NUCLEOTIDE SEQUENCE [LARGE SCALE GENOMIC DNA]</scope>
    <source>
        <strain evidence="6">LMG 26031</strain>
    </source>
</reference>
<dbReference type="GO" id="GO:0120010">
    <property type="term" value="P:intermembrane phospholipid transfer"/>
    <property type="evidence" value="ECO:0007669"/>
    <property type="project" value="TreeGrafter"/>
</dbReference>
<evidence type="ECO:0000256" key="1">
    <source>
        <dbReference type="ARBA" id="ARBA00010634"/>
    </source>
</evidence>
<feature type="compositionally biased region" description="Low complexity" evidence="3">
    <location>
        <begin position="268"/>
        <end position="278"/>
    </location>
</feature>
<sequence length="361" mass="37405">MKMRTAALALAAASFATGCATGPDRKPGDPLEPMNRAIFTFNDALDRTVAVPIAKGYQKVTPQPLRQAISNFFSNLGDLDNFANSLLQLHIKDATESLMRFAMNSTFGIGGLIDFATPAGLPKHKQDFGLTLGRWGVPSGPYLVLPLFGPSSFRDGLGYFVDFRANPMTYLDAEYKYPLYFLQFVSVRSDLLGATTLLEQAALDKYSFVRDAYTQQRRSLLRSAGAPASNLPNYSEPEDSGAEAPSGASGVAPSTVPGAAPAGLPNYEEPGAAPPEGASGAGGAKRTPPANDDGLPNYEDPGDTSAPAPASTTAPTGGTPAPSMSNPSGAAPGQGAAPPAKQPDASPSPSPSPSPDKSPSQ</sequence>
<dbReference type="InterPro" id="IPR007428">
    <property type="entry name" value="MlaA"/>
</dbReference>
<keyword evidence="2 4" id="KW-0732">Signal</keyword>
<gene>
    <name evidence="5" type="ORF">SAMN05192539_1003105</name>
</gene>
<dbReference type="EMBL" id="FNYE01000003">
    <property type="protein sequence ID" value="SEI63961.1"/>
    <property type="molecule type" value="Genomic_DNA"/>
</dbReference>
<evidence type="ECO:0000256" key="3">
    <source>
        <dbReference type="SAM" id="MobiDB-lite"/>
    </source>
</evidence>
<dbReference type="Proteomes" id="UP000198866">
    <property type="component" value="Unassembled WGS sequence"/>
</dbReference>
<evidence type="ECO:0000256" key="2">
    <source>
        <dbReference type="ARBA" id="ARBA00022729"/>
    </source>
</evidence>
<comment type="similarity">
    <text evidence="1">Belongs to the MlaA family.</text>
</comment>
<dbReference type="PROSITE" id="PS51257">
    <property type="entry name" value="PROKAR_LIPOPROTEIN"/>
    <property type="match status" value="1"/>
</dbReference>
<feature type="signal peptide" evidence="4">
    <location>
        <begin position="1"/>
        <end position="20"/>
    </location>
</feature>
<protein>
    <submittedName>
        <fullName evidence="5">Phospholipid-binding lipoprotein MlaA</fullName>
    </submittedName>
</protein>
<feature type="chain" id="PRO_5011457036" evidence="4">
    <location>
        <begin position="21"/>
        <end position="361"/>
    </location>
</feature>
<proteinExistence type="inferred from homology"/>
<feature type="compositionally biased region" description="Low complexity" evidence="3">
    <location>
        <begin position="303"/>
        <end position="345"/>
    </location>
</feature>
<evidence type="ECO:0000313" key="6">
    <source>
        <dbReference type="Proteomes" id="UP000198866"/>
    </source>
</evidence>
<dbReference type="GO" id="GO:0016020">
    <property type="term" value="C:membrane"/>
    <property type="evidence" value="ECO:0007669"/>
    <property type="project" value="InterPro"/>
</dbReference>
<organism evidence="5 6">
    <name type="scientific">Paraburkholderia diazotrophica</name>
    <dbReference type="NCBI Taxonomy" id="667676"/>
    <lineage>
        <taxon>Bacteria</taxon>
        <taxon>Pseudomonadati</taxon>
        <taxon>Pseudomonadota</taxon>
        <taxon>Betaproteobacteria</taxon>
        <taxon>Burkholderiales</taxon>
        <taxon>Burkholderiaceae</taxon>
        <taxon>Paraburkholderia</taxon>
    </lineage>
</organism>
<evidence type="ECO:0000256" key="4">
    <source>
        <dbReference type="SAM" id="SignalP"/>
    </source>
</evidence>
<dbReference type="PRINTS" id="PR01805">
    <property type="entry name" value="VACJLIPOPROT"/>
</dbReference>
<feature type="region of interest" description="Disordered" evidence="3">
    <location>
        <begin position="223"/>
        <end position="361"/>
    </location>
</feature>
<accession>A0A1H6S7R1</accession>
<feature type="compositionally biased region" description="Pro residues" evidence="3">
    <location>
        <begin position="346"/>
        <end position="361"/>
    </location>
</feature>
<keyword evidence="5" id="KW-0449">Lipoprotein</keyword>
<dbReference type="Pfam" id="PF04333">
    <property type="entry name" value="MlaA"/>
    <property type="match status" value="1"/>
</dbReference>
<dbReference type="RefSeq" id="WP_090863803.1">
    <property type="nucleotide sequence ID" value="NZ_FNYE01000003.1"/>
</dbReference>